<gene>
    <name evidence="1" type="ORF">SPELUC_LOCUS1802</name>
</gene>
<accession>A0ACA9KHG0</accession>
<reference evidence="1" key="1">
    <citation type="submission" date="2021-06" db="EMBL/GenBank/DDBJ databases">
        <authorList>
            <person name="Kallberg Y."/>
            <person name="Tangrot J."/>
            <person name="Rosling A."/>
        </authorList>
    </citation>
    <scope>NUCLEOTIDE SEQUENCE</scope>
    <source>
        <strain evidence="1">28 12/20/2015</strain>
    </source>
</reference>
<sequence>ERYTKIISTMNADELAQYQYQLDQVNLALKNDPENLELLKLKTDLTELISLTTTIIDQETVPPTPKRSS</sequence>
<keyword evidence="2" id="KW-1185">Reference proteome</keyword>
<comment type="caution">
    <text evidence="1">The sequence shown here is derived from an EMBL/GenBank/DDBJ whole genome shotgun (WGS) entry which is preliminary data.</text>
</comment>
<feature type="non-terminal residue" evidence="1">
    <location>
        <position position="1"/>
    </location>
</feature>
<dbReference type="EMBL" id="CAJVPW010001037">
    <property type="protein sequence ID" value="CAG8473457.1"/>
    <property type="molecule type" value="Genomic_DNA"/>
</dbReference>
<organism evidence="1 2">
    <name type="scientific">Cetraspora pellucida</name>
    <dbReference type="NCBI Taxonomy" id="1433469"/>
    <lineage>
        <taxon>Eukaryota</taxon>
        <taxon>Fungi</taxon>
        <taxon>Fungi incertae sedis</taxon>
        <taxon>Mucoromycota</taxon>
        <taxon>Glomeromycotina</taxon>
        <taxon>Glomeromycetes</taxon>
        <taxon>Diversisporales</taxon>
        <taxon>Gigasporaceae</taxon>
        <taxon>Cetraspora</taxon>
    </lineage>
</organism>
<evidence type="ECO:0000313" key="2">
    <source>
        <dbReference type="Proteomes" id="UP000789366"/>
    </source>
</evidence>
<name>A0ACA9KHG0_9GLOM</name>
<dbReference type="Proteomes" id="UP000789366">
    <property type="component" value="Unassembled WGS sequence"/>
</dbReference>
<evidence type="ECO:0000313" key="1">
    <source>
        <dbReference type="EMBL" id="CAG8473457.1"/>
    </source>
</evidence>
<proteinExistence type="predicted"/>
<protein>
    <submittedName>
        <fullName evidence="1">7513_t:CDS:1</fullName>
    </submittedName>
</protein>